<comment type="caution">
    <text evidence="2">The sequence shown here is derived from an EMBL/GenBank/DDBJ whole genome shotgun (WGS) entry which is preliminary data.</text>
</comment>
<evidence type="ECO:0000313" key="2">
    <source>
        <dbReference type="EMBL" id="ONH27488.1"/>
    </source>
</evidence>
<keyword evidence="1" id="KW-0812">Transmembrane</keyword>
<dbReference type="RefSeq" id="WP_076818997.1">
    <property type="nucleotide sequence ID" value="NZ_MOMC01000045.1"/>
</dbReference>
<gene>
    <name evidence="2" type="ORF">BL253_21535</name>
</gene>
<protein>
    <submittedName>
        <fullName evidence="2">Cobalt transporter</fullName>
    </submittedName>
</protein>
<organism evidence="2 3">
    <name type="scientific">Pseudofrankia asymbiotica</name>
    <dbReference type="NCBI Taxonomy" id="1834516"/>
    <lineage>
        <taxon>Bacteria</taxon>
        <taxon>Bacillati</taxon>
        <taxon>Actinomycetota</taxon>
        <taxon>Actinomycetes</taxon>
        <taxon>Frankiales</taxon>
        <taxon>Frankiaceae</taxon>
        <taxon>Pseudofrankia</taxon>
    </lineage>
</organism>
<dbReference type="AlphaFoldDB" id="A0A1V2I949"/>
<name>A0A1V2I949_9ACTN</name>
<feature type="transmembrane region" description="Helical" evidence="1">
    <location>
        <begin position="108"/>
        <end position="127"/>
    </location>
</feature>
<feature type="transmembrane region" description="Helical" evidence="1">
    <location>
        <begin position="244"/>
        <end position="265"/>
    </location>
</feature>
<feature type="transmembrane region" description="Helical" evidence="1">
    <location>
        <begin position="73"/>
        <end position="96"/>
    </location>
</feature>
<dbReference type="InterPro" id="IPR012666">
    <property type="entry name" value="CbtA_put"/>
</dbReference>
<keyword evidence="3" id="KW-1185">Reference proteome</keyword>
<keyword evidence="1" id="KW-1133">Transmembrane helix</keyword>
<keyword evidence="1" id="KW-0472">Membrane</keyword>
<dbReference type="STRING" id="1834516.BL253_21535"/>
<accession>A0A1V2I949</accession>
<evidence type="ECO:0000256" key="1">
    <source>
        <dbReference type="SAM" id="Phobius"/>
    </source>
</evidence>
<sequence length="291" mass="30757">MESRFVFRALGVGALGGLLAFVFARIFAEPFIQNAIDYEAGRDAAQNELDRAAGLTVGGEEAEIFSRGLQRNLGIATGMVLFGLAMAGLFVVAYLVVSRRFPGIRPRVLAALLAAACFLGFYAVPFVKYPANPPAVGHGETIGDRSAVYLAMVGISVVALILAVVAGYHLARRFGTWYGSLLAALGFVVVISVAMALLPALGHFPLNESQYGRHAAETPQPLLDPDGKIVYPGFPADVLFKFRLYSLIAQMIMWATIGLAFGALAERVTARAKAPASASRPAAVVTPSPAS</sequence>
<dbReference type="Pfam" id="PF09490">
    <property type="entry name" value="CbtA"/>
    <property type="match status" value="1"/>
</dbReference>
<proteinExistence type="predicted"/>
<dbReference type="Proteomes" id="UP000188929">
    <property type="component" value="Unassembled WGS sequence"/>
</dbReference>
<feature type="transmembrane region" description="Helical" evidence="1">
    <location>
        <begin position="147"/>
        <end position="170"/>
    </location>
</feature>
<reference evidence="3" key="1">
    <citation type="submission" date="2016-10" db="EMBL/GenBank/DDBJ databases">
        <title>Frankia sp. NRRL B-16386 Genome sequencing.</title>
        <authorList>
            <person name="Ghodhbane-Gtari F."/>
            <person name="Swanson E."/>
            <person name="Gueddou A."/>
            <person name="Hezbri K."/>
            <person name="Ktari K."/>
            <person name="Nouioui I."/>
            <person name="Morris K."/>
            <person name="Simpson S."/>
            <person name="Abebe-Akele F."/>
            <person name="Thomas K."/>
            <person name="Gtari M."/>
            <person name="Tisa L.S."/>
        </authorList>
    </citation>
    <scope>NUCLEOTIDE SEQUENCE [LARGE SCALE GENOMIC DNA]</scope>
    <source>
        <strain evidence="3">NRRL B-16386</strain>
    </source>
</reference>
<dbReference type="OrthoDB" id="6851830at2"/>
<evidence type="ECO:0000313" key="3">
    <source>
        <dbReference type="Proteomes" id="UP000188929"/>
    </source>
</evidence>
<feature type="transmembrane region" description="Helical" evidence="1">
    <location>
        <begin position="177"/>
        <end position="201"/>
    </location>
</feature>
<dbReference type="EMBL" id="MOMC01000045">
    <property type="protein sequence ID" value="ONH27488.1"/>
    <property type="molecule type" value="Genomic_DNA"/>
</dbReference>